<dbReference type="PANTHER" id="PTHR44591">
    <property type="entry name" value="STRESS RESPONSE REGULATOR PROTEIN 1"/>
    <property type="match status" value="1"/>
</dbReference>
<evidence type="ECO:0000256" key="2">
    <source>
        <dbReference type="PROSITE-ProRule" id="PRU00169"/>
    </source>
</evidence>
<dbReference type="InterPro" id="IPR013971">
    <property type="entry name" value="HalX_domain"/>
</dbReference>
<reference evidence="5 6" key="1">
    <citation type="journal article" date="2019" name="Int. J. Syst. Evol. Microbiol.">
        <title>The Global Catalogue of Microorganisms (GCM) 10K type strain sequencing project: providing services to taxonomists for standard genome sequencing and annotation.</title>
        <authorList>
            <consortium name="The Broad Institute Genomics Platform"/>
            <consortium name="The Broad Institute Genome Sequencing Center for Infectious Disease"/>
            <person name="Wu L."/>
            <person name="Ma J."/>
        </authorList>
    </citation>
    <scope>NUCLEOTIDE SEQUENCE [LARGE SCALE GENOMIC DNA]</scope>
    <source>
        <strain evidence="5 6">CGMCC 1.12553</strain>
    </source>
</reference>
<dbReference type="Gene3D" id="3.40.50.2300">
    <property type="match status" value="1"/>
</dbReference>
<protein>
    <submittedName>
        <fullName evidence="5">HalX domain-containing protein</fullName>
    </submittedName>
</protein>
<feature type="domain" description="Response regulatory" evidence="4">
    <location>
        <begin position="7"/>
        <end position="116"/>
    </location>
</feature>
<evidence type="ECO:0000256" key="1">
    <source>
        <dbReference type="ARBA" id="ARBA00022553"/>
    </source>
</evidence>
<dbReference type="SMART" id="SM00448">
    <property type="entry name" value="REC"/>
    <property type="match status" value="1"/>
</dbReference>
<dbReference type="EMBL" id="JBHSDS010000002">
    <property type="protein sequence ID" value="MFC4356607.1"/>
    <property type="molecule type" value="Genomic_DNA"/>
</dbReference>
<proteinExistence type="predicted"/>
<evidence type="ECO:0000313" key="6">
    <source>
        <dbReference type="Proteomes" id="UP001595921"/>
    </source>
</evidence>
<organism evidence="5 6">
    <name type="scientific">Halobium salinum</name>
    <dbReference type="NCBI Taxonomy" id="1364940"/>
    <lineage>
        <taxon>Archaea</taxon>
        <taxon>Methanobacteriati</taxon>
        <taxon>Methanobacteriota</taxon>
        <taxon>Stenosarchaea group</taxon>
        <taxon>Halobacteria</taxon>
        <taxon>Halobacteriales</taxon>
        <taxon>Haloferacaceae</taxon>
        <taxon>Halobium</taxon>
    </lineage>
</organism>
<sequence>MTDDAPLVLVVEDEPDLADLYATWLRNEYRVRTAYGGREALESLDDEVSVVLLDRRMPDLSGDEVLTAIRERGIDCRVAMVTAVEPDFDIIAMGFDDYLVKPVTKEALGETVSALLTRSAYDEGVREMFSLASKKAVLESEKGGAELQGSEEYGELDARLAELGGELDETVGPLDDHDSFVDLMRDIERDEADDPFDDVDADADGPAGADANNADAIDSDTLEAEEDDAERGDARDD</sequence>
<gene>
    <name evidence="5" type="ORF">ACFO0N_01450</name>
</gene>
<feature type="compositionally biased region" description="Acidic residues" evidence="3">
    <location>
        <begin position="217"/>
        <end position="230"/>
    </location>
</feature>
<dbReference type="AlphaFoldDB" id="A0ABD5P7F2"/>
<evidence type="ECO:0000256" key="3">
    <source>
        <dbReference type="SAM" id="MobiDB-lite"/>
    </source>
</evidence>
<dbReference type="Proteomes" id="UP001595921">
    <property type="component" value="Unassembled WGS sequence"/>
</dbReference>
<comment type="caution">
    <text evidence="5">The sequence shown here is derived from an EMBL/GenBank/DDBJ whole genome shotgun (WGS) entry which is preliminary data.</text>
</comment>
<evidence type="ECO:0000259" key="4">
    <source>
        <dbReference type="PROSITE" id="PS50110"/>
    </source>
</evidence>
<dbReference type="PANTHER" id="PTHR44591:SF3">
    <property type="entry name" value="RESPONSE REGULATORY DOMAIN-CONTAINING PROTEIN"/>
    <property type="match status" value="1"/>
</dbReference>
<dbReference type="PROSITE" id="PS50110">
    <property type="entry name" value="RESPONSE_REGULATORY"/>
    <property type="match status" value="1"/>
</dbReference>
<evidence type="ECO:0000313" key="5">
    <source>
        <dbReference type="EMBL" id="MFC4356607.1"/>
    </source>
</evidence>
<dbReference type="InterPro" id="IPR001789">
    <property type="entry name" value="Sig_transdc_resp-reg_receiver"/>
</dbReference>
<feature type="compositionally biased region" description="Acidic residues" evidence="3">
    <location>
        <begin position="189"/>
        <end position="203"/>
    </location>
</feature>
<name>A0ABD5P7F2_9EURY</name>
<feature type="modified residue" description="4-aspartylphosphate" evidence="2">
    <location>
        <position position="54"/>
    </location>
</feature>
<feature type="compositionally biased region" description="Low complexity" evidence="3">
    <location>
        <begin position="204"/>
        <end position="216"/>
    </location>
</feature>
<accession>A0ABD5P7F2</accession>
<dbReference type="InterPro" id="IPR011006">
    <property type="entry name" value="CheY-like_superfamily"/>
</dbReference>
<keyword evidence="1 2" id="KW-0597">Phosphoprotein</keyword>
<dbReference type="SUPFAM" id="SSF52172">
    <property type="entry name" value="CheY-like"/>
    <property type="match status" value="1"/>
</dbReference>
<dbReference type="Pfam" id="PF00072">
    <property type="entry name" value="Response_reg"/>
    <property type="match status" value="1"/>
</dbReference>
<feature type="region of interest" description="Disordered" evidence="3">
    <location>
        <begin position="182"/>
        <end position="237"/>
    </location>
</feature>
<dbReference type="InterPro" id="IPR050595">
    <property type="entry name" value="Bact_response_regulator"/>
</dbReference>
<keyword evidence="6" id="KW-1185">Reference proteome</keyword>
<dbReference type="RefSeq" id="WP_267625044.1">
    <property type="nucleotide sequence ID" value="NZ_JAODIW010000010.1"/>
</dbReference>
<dbReference type="Pfam" id="PF08663">
    <property type="entry name" value="HalX"/>
    <property type="match status" value="1"/>
</dbReference>